<feature type="transmembrane region" description="Helical" evidence="6">
    <location>
        <begin position="40"/>
        <end position="59"/>
    </location>
</feature>
<dbReference type="PROSITE" id="PS00428">
    <property type="entry name" value="FTSW_RODA_SPOVE"/>
    <property type="match status" value="1"/>
</dbReference>
<gene>
    <name evidence="7" type="ORF">US75_C0008G0037</name>
</gene>
<dbReference type="AlphaFoldDB" id="A0A0G0INE6"/>
<name>A0A0G0INE6_9BACT</name>
<sequence length="350" mass="39463">MKLLFEPLVKEPVITICTFLLLLVSLFILNSLSPDIFPQYYLYVILSILFFYIIYYIGFDVVVFFSPYLYIISLLLLILTLILGEVTRGTIRWIPIGGLSFQPSEVVRPFLLLFFAKMLIVFRGKFKDIGFMIILGLIPVILIAIQPSFGVSLITFLGFFAMFFTKVFKLKYLLLFAMLFGMIMPTTWYYLKPYQKERIMSFVEYNNDPKGSGYNTIQSIISVGSGGIFGRGFKKGFQTQLKYLPEKHTDFIFAGISEELGFLGSVAVLVFLFTLFYRIATIVSETQNEIYLYFGIGTISILLFESLINIGMNLGLLPITGLPLPLVSAGGSSLMSTFLSLGLIVSGSKK</sequence>
<dbReference type="GO" id="GO:0032153">
    <property type="term" value="C:cell division site"/>
    <property type="evidence" value="ECO:0007669"/>
    <property type="project" value="TreeGrafter"/>
</dbReference>
<feature type="transmembrane region" description="Helical" evidence="6">
    <location>
        <begin position="172"/>
        <end position="191"/>
    </location>
</feature>
<evidence type="ECO:0000256" key="3">
    <source>
        <dbReference type="ARBA" id="ARBA00022960"/>
    </source>
</evidence>
<comment type="caution">
    <text evidence="7">The sequence shown here is derived from an EMBL/GenBank/DDBJ whole genome shotgun (WGS) entry which is preliminary data.</text>
</comment>
<dbReference type="InterPro" id="IPR018365">
    <property type="entry name" value="Cell_cycle_FtsW-rel_CS"/>
</dbReference>
<dbReference type="PANTHER" id="PTHR30474">
    <property type="entry name" value="CELL CYCLE PROTEIN"/>
    <property type="match status" value="1"/>
</dbReference>
<evidence type="ECO:0000313" key="7">
    <source>
        <dbReference type="EMBL" id="KKQ56242.1"/>
    </source>
</evidence>
<dbReference type="InterPro" id="IPR001182">
    <property type="entry name" value="FtsW/RodA"/>
</dbReference>
<evidence type="ECO:0000256" key="2">
    <source>
        <dbReference type="ARBA" id="ARBA00022692"/>
    </source>
</evidence>
<dbReference type="EMBL" id="LBUE01000008">
    <property type="protein sequence ID" value="KKQ56242.1"/>
    <property type="molecule type" value="Genomic_DNA"/>
</dbReference>
<evidence type="ECO:0000256" key="6">
    <source>
        <dbReference type="SAM" id="Phobius"/>
    </source>
</evidence>
<dbReference type="GO" id="GO:0008360">
    <property type="term" value="P:regulation of cell shape"/>
    <property type="evidence" value="ECO:0007669"/>
    <property type="project" value="UniProtKB-KW"/>
</dbReference>
<dbReference type="PATRIC" id="fig|1618583.3.peg.426"/>
<keyword evidence="4 6" id="KW-1133">Transmembrane helix</keyword>
<dbReference type="GO" id="GO:0005886">
    <property type="term" value="C:plasma membrane"/>
    <property type="evidence" value="ECO:0007669"/>
    <property type="project" value="TreeGrafter"/>
</dbReference>
<evidence type="ECO:0000256" key="5">
    <source>
        <dbReference type="ARBA" id="ARBA00023136"/>
    </source>
</evidence>
<keyword evidence="3" id="KW-0133">Cell shape</keyword>
<evidence type="ECO:0000256" key="1">
    <source>
        <dbReference type="ARBA" id="ARBA00004141"/>
    </source>
</evidence>
<comment type="subcellular location">
    <subcellularLocation>
        <location evidence="1">Membrane</location>
        <topology evidence="1">Multi-pass membrane protein</topology>
    </subcellularLocation>
</comment>
<dbReference type="STRING" id="1618583.US75_C0008G0037"/>
<feature type="transmembrane region" description="Helical" evidence="6">
    <location>
        <begin position="65"/>
        <end position="86"/>
    </location>
</feature>
<dbReference type="Pfam" id="PF01098">
    <property type="entry name" value="FTSW_RODA_SPOVE"/>
    <property type="match status" value="1"/>
</dbReference>
<proteinExistence type="predicted"/>
<keyword evidence="2 6" id="KW-0812">Transmembrane</keyword>
<feature type="transmembrane region" description="Helical" evidence="6">
    <location>
        <begin position="129"/>
        <end position="160"/>
    </location>
</feature>
<organism evidence="7 8">
    <name type="scientific">Candidatus Woesebacteria bacterium GW2011_GWC1_38_13</name>
    <dbReference type="NCBI Taxonomy" id="1618583"/>
    <lineage>
        <taxon>Bacteria</taxon>
        <taxon>Candidatus Woeseibacteriota</taxon>
    </lineage>
</organism>
<feature type="transmembrane region" description="Helical" evidence="6">
    <location>
        <begin position="291"/>
        <end position="312"/>
    </location>
</feature>
<dbReference type="GO" id="GO:0051301">
    <property type="term" value="P:cell division"/>
    <property type="evidence" value="ECO:0007669"/>
    <property type="project" value="InterPro"/>
</dbReference>
<evidence type="ECO:0000313" key="8">
    <source>
        <dbReference type="Proteomes" id="UP000034096"/>
    </source>
</evidence>
<evidence type="ECO:0000256" key="4">
    <source>
        <dbReference type="ARBA" id="ARBA00022989"/>
    </source>
</evidence>
<dbReference type="Proteomes" id="UP000034096">
    <property type="component" value="Unassembled WGS sequence"/>
</dbReference>
<feature type="transmembrane region" description="Helical" evidence="6">
    <location>
        <begin position="324"/>
        <end position="345"/>
    </location>
</feature>
<protein>
    <submittedName>
        <fullName evidence="7">Rod shape-determining protein RodA</fullName>
    </submittedName>
</protein>
<dbReference type="GO" id="GO:0015648">
    <property type="term" value="F:lipid-linked peptidoglycan transporter activity"/>
    <property type="evidence" value="ECO:0007669"/>
    <property type="project" value="TreeGrafter"/>
</dbReference>
<reference evidence="7 8" key="1">
    <citation type="journal article" date="2015" name="Nature">
        <title>rRNA introns, odd ribosomes, and small enigmatic genomes across a large radiation of phyla.</title>
        <authorList>
            <person name="Brown C.T."/>
            <person name="Hug L.A."/>
            <person name="Thomas B.C."/>
            <person name="Sharon I."/>
            <person name="Castelle C.J."/>
            <person name="Singh A."/>
            <person name="Wilkins M.J."/>
            <person name="Williams K.H."/>
            <person name="Banfield J.F."/>
        </authorList>
    </citation>
    <scope>NUCLEOTIDE SEQUENCE [LARGE SCALE GENOMIC DNA]</scope>
</reference>
<keyword evidence="5 6" id="KW-0472">Membrane</keyword>
<feature type="transmembrane region" description="Helical" evidence="6">
    <location>
        <begin position="260"/>
        <end position="279"/>
    </location>
</feature>
<feature type="transmembrane region" description="Helical" evidence="6">
    <location>
        <begin position="12"/>
        <end position="33"/>
    </location>
</feature>
<accession>A0A0G0INE6</accession>